<feature type="region of interest" description="Disordered" evidence="1">
    <location>
        <begin position="30"/>
        <end position="51"/>
    </location>
</feature>
<evidence type="ECO:0000313" key="2">
    <source>
        <dbReference type="EMBL" id="KZP18011.1"/>
    </source>
</evidence>
<reference evidence="2 3" key="1">
    <citation type="journal article" date="2016" name="Mol. Biol. Evol.">
        <title>Comparative Genomics of Early-Diverging Mushroom-Forming Fungi Provides Insights into the Origins of Lignocellulose Decay Capabilities.</title>
        <authorList>
            <person name="Nagy L.G."/>
            <person name="Riley R."/>
            <person name="Tritt A."/>
            <person name="Adam C."/>
            <person name="Daum C."/>
            <person name="Floudas D."/>
            <person name="Sun H."/>
            <person name="Yadav J.S."/>
            <person name="Pangilinan J."/>
            <person name="Larsson K.H."/>
            <person name="Matsuura K."/>
            <person name="Barry K."/>
            <person name="Labutti K."/>
            <person name="Kuo R."/>
            <person name="Ohm R.A."/>
            <person name="Bhattacharya S.S."/>
            <person name="Shirouzu T."/>
            <person name="Yoshinaga Y."/>
            <person name="Martin F.M."/>
            <person name="Grigoriev I.V."/>
            <person name="Hibbett D.S."/>
        </authorList>
    </citation>
    <scope>NUCLEOTIDE SEQUENCE [LARGE SCALE GENOMIC DNA]</scope>
    <source>
        <strain evidence="2 3">CBS 109695</strain>
    </source>
</reference>
<dbReference type="EMBL" id="KV417576">
    <property type="protein sequence ID" value="KZP18011.1"/>
    <property type="molecule type" value="Genomic_DNA"/>
</dbReference>
<keyword evidence="3" id="KW-1185">Reference proteome</keyword>
<evidence type="ECO:0000256" key="1">
    <source>
        <dbReference type="SAM" id="MobiDB-lite"/>
    </source>
</evidence>
<sequence>MPALPAVLPDFISPPPPGSVPFHALATLPQDPPPPCSMDVGRSHTPTLITSNTSPVLSRFLNSP</sequence>
<protein>
    <submittedName>
        <fullName evidence="2">Uncharacterized protein</fullName>
    </submittedName>
</protein>
<dbReference type="AlphaFoldDB" id="A0A166GND7"/>
<gene>
    <name evidence="2" type="ORF">FIBSPDRAFT_864155</name>
</gene>
<feature type="non-terminal residue" evidence="2">
    <location>
        <position position="64"/>
    </location>
</feature>
<organism evidence="2 3">
    <name type="scientific">Athelia psychrophila</name>
    <dbReference type="NCBI Taxonomy" id="1759441"/>
    <lineage>
        <taxon>Eukaryota</taxon>
        <taxon>Fungi</taxon>
        <taxon>Dikarya</taxon>
        <taxon>Basidiomycota</taxon>
        <taxon>Agaricomycotina</taxon>
        <taxon>Agaricomycetes</taxon>
        <taxon>Agaricomycetidae</taxon>
        <taxon>Atheliales</taxon>
        <taxon>Atheliaceae</taxon>
        <taxon>Athelia</taxon>
    </lineage>
</organism>
<proteinExistence type="predicted"/>
<name>A0A166GND7_9AGAM</name>
<dbReference type="Proteomes" id="UP000076532">
    <property type="component" value="Unassembled WGS sequence"/>
</dbReference>
<evidence type="ECO:0000313" key="3">
    <source>
        <dbReference type="Proteomes" id="UP000076532"/>
    </source>
</evidence>
<accession>A0A166GND7</accession>